<reference evidence="2 3" key="1">
    <citation type="submission" date="2018-08" db="EMBL/GenBank/DDBJ databases">
        <title>Aeromicrobium sp. M2KJ-4, whole genome shotgun sequence.</title>
        <authorList>
            <person name="Tuo L."/>
        </authorList>
    </citation>
    <scope>NUCLEOTIDE SEQUENCE [LARGE SCALE GENOMIC DNA]</scope>
    <source>
        <strain evidence="2 3">M2KJ-4</strain>
    </source>
</reference>
<accession>A0A371P3Z8</accession>
<organism evidence="2 3">
    <name type="scientific">Aeromicrobium endophyticum</name>
    <dbReference type="NCBI Taxonomy" id="2292704"/>
    <lineage>
        <taxon>Bacteria</taxon>
        <taxon>Bacillati</taxon>
        <taxon>Actinomycetota</taxon>
        <taxon>Actinomycetes</taxon>
        <taxon>Propionibacteriales</taxon>
        <taxon>Nocardioidaceae</taxon>
        <taxon>Aeromicrobium</taxon>
    </lineage>
</organism>
<dbReference type="Proteomes" id="UP000265581">
    <property type="component" value="Unassembled WGS sequence"/>
</dbReference>
<keyword evidence="1" id="KW-0732">Signal</keyword>
<evidence type="ECO:0000313" key="3">
    <source>
        <dbReference type="Proteomes" id="UP000265581"/>
    </source>
</evidence>
<name>A0A371P3Z8_9ACTN</name>
<sequence>MKRLILAAVLAVSLGAVVGASVQVLTTGGSGGPRVVEAMPYPRSTSPLPVPEVVIAQEPWRDPLPSAVPAKPVDAKGFVTRCSACSAVPLVPFASTKPDVDRGD</sequence>
<keyword evidence="3" id="KW-1185">Reference proteome</keyword>
<feature type="chain" id="PRO_5038501276" evidence="1">
    <location>
        <begin position="23"/>
        <end position="104"/>
    </location>
</feature>
<proteinExistence type="predicted"/>
<evidence type="ECO:0000313" key="2">
    <source>
        <dbReference type="EMBL" id="REK70278.1"/>
    </source>
</evidence>
<evidence type="ECO:0000256" key="1">
    <source>
        <dbReference type="SAM" id="SignalP"/>
    </source>
</evidence>
<protein>
    <submittedName>
        <fullName evidence="2">Uncharacterized protein</fullName>
    </submittedName>
</protein>
<comment type="caution">
    <text evidence="2">The sequence shown here is derived from an EMBL/GenBank/DDBJ whole genome shotgun (WGS) entry which is preliminary data.</text>
</comment>
<feature type="signal peptide" evidence="1">
    <location>
        <begin position="1"/>
        <end position="22"/>
    </location>
</feature>
<gene>
    <name evidence="2" type="ORF">DX116_14075</name>
</gene>
<dbReference type="EMBL" id="QUBR01000002">
    <property type="protein sequence ID" value="REK70278.1"/>
    <property type="molecule type" value="Genomic_DNA"/>
</dbReference>
<dbReference type="AlphaFoldDB" id="A0A371P3Z8"/>
<dbReference type="RefSeq" id="WP_119704873.1">
    <property type="nucleotide sequence ID" value="NZ_JBHSOI010000002.1"/>
</dbReference>
<dbReference type="OrthoDB" id="3749067at2"/>